<feature type="transmembrane region" description="Helical" evidence="5">
    <location>
        <begin position="154"/>
        <end position="178"/>
    </location>
</feature>
<feature type="transmembrane region" description="Helical" evidence="5">
    <location>
        <begin position="405"/>
        <end position="424"/>
    </location>
</feature>
<protein>
    <recommendedName>
        <fullName evidence="5">NADH-quinone oxidoreductase subunit N</fullName>
        <ecNumber evidence="5">7.1.1.-</ecNumber>
    </recommendedName>
    <alternativeName>
        <fullName evidence="5">NADH dehydrogenase I subunit N</fullName>
    </alternativeName>
    <alternativeName>
        <fullName evidence="5">NDH-1 subunit N</fullName>
    </alternativeName>
</protein>
<keyword evidence="2 5" id="KW-0812">Transmembrane</keyword>
<evidence type="ECO:0000256" key="6">
    <source>
        <dbReference type="RuleBase" id="RU000320"/>
    </source>
</evidence>
<dbReference type="EC" id="7.1.1.-" evidence="5"/>
<feature type="transmembrane region" description="Helical" evidence="5">
    <location>
        <begin position="444"/>
        <end position="463"/>
    </location>
</feature>
<evidence type="ECO:0000256" key="4">
    <source>
        <dbReference type="ARBA" id="ARBA00023136"/>
    </source>
</evidence>
<sequence>MNASMFSALAPILILSLTAVVLMAQASIKRDQAIASMITGVGFVLALFAAHYARDFAQPVTILLQVDHWSLFFTSLIIISSFVTLILSLETFSPEGERKEEYYLLLVLSVLGAVVLIQSSHMVSLLLGMELMGVALYAMIAFPEKGELPLEGAIKYLVLSACASAMLLYGFALIYAATGSLSYLGIGARAAEAYVQNPMLIMAGSAMVLAGIGFKLSVAPFHMWTPDVYEGAPTPVTGFLATVSKGAVFVALTRFYIDGNLHQYSGLNTALVVLAIASMLIGNWLALRQENIKRLLAYSSIAHFGYLLVVLIALSYMDDQLVSQSITFYLTAYLVTTLAAFAVVSTIAGEDVKRQDISAFEGLFWYRPLEASALTIAMLSLAGIPLTAGFMAKFFVITVGIQSDLWVLLGVLVLGSAVGIYYYLRVIFAMSKSSQGGEQTANKLEKILAVALIVSVLLLGSWPQPFIAYAGGL</sequence>
<dbReference type="GO" id="GO:0048038">
    <property type="term" value="F:quinone binding"/>
    <property type="evidence" value="ECO:0007669"/>
    <property type="project" value="UniProtKB-KW"/>
</dbReference>
<evidence type="ECO:0000256" key="5">
    <source>
        <dbReference type="HAMAP-Rule" id="MF_00445"/>
    </source>
</evidence>
<comment type="caution">
    <text evidence="8">The sequence shown here is derived from an EMBL/GenBank/DDBJ whole genome shotgun (WGS) entry which is preliminary data.</text>
</comment>
<dbReference type="Pfam" id="PF00361">
    <property type="entry name" value="Proton_antipo_M"/>
    <property type="match status" value="1"/>
</dbReference>
<feature type="transmembrane region" description="Helical" evidence="5">
    <location>
        <begin position="198"/>
        <end position="218"/>
    </location>
</feature>
<keyword evidence="5" id="KW-0830">Ubiquinone</keyword>
<feature type="transmembrane region" description="Helical" evidence="5">
    <location>
        <begin position="369"/>
        <end position="399"/>
    </location>
</feature>
<keyword evidence="5" id="KW-0874">Quinone</keyword>
<feature type="transmembrane region" description="Helical" evidence="5">
    <location>
        <begin position="101"/>
        <end position="117"/>
    </location>
</feature>
<comment type="subunit">
    <text evidence="5">NDH-1 is composed of 14 different subunits. Subunits NuoA, H, J, K, L, M, N constitute the membrane sector of the complex.</text>
</comment>
<evidence type="ECO:0000256" key="1">
    <source>
        <dbReference type="ARBA" id="ARBA00004127"/>
    </source>
</evidence>
<keyword evidence="5" id="KW-1003">Cell membrane</keyword>
<feature type="transmembrane region" description="Helical" evidence="5">
    <location>
        <begin position="33"/>
        <end position="53"/>
    </location>
</feature>
<proteinExistence type="inferred from homology"/>
<accession>A0A520MNU3</accession>
<feature type="transmembrane region" description="Helical" evidence="5">
    <location>
        <begin position="6"/>
        <end position="26"/>
    </location>
</feature>
<keyword evidence="4 5" id="KW-0472">Membrane</keyword>
<feature type="transmembrane region" description="Helical" evidence="5">
    <location>
        <begin position="326"/>
        <end position="348"/>
    </location>
</feature>
<dbReference type="HAMAP" id="MF_00445">
    <property type="entry name" value="NDH1_NuoN_1"/>
    <property type="match status" value="1"/>
</dbReference>
<comment type="subcellular location">
    <subcellularLocation>
        <location evidence="5">Cell membrane</location>
        <topology evidence="5">Multi-pass membrane protein</topology>
    </subcellularLocation>
    <subcellularLocation>
        <location evidence="1">Endomembrane system</location>
        <topology evidence="1">Multi-pass membrane protein</topology>
    </subcellularLocation>
    <subcellularLocation>
        <location evidence="6">Membrane</location>
        <topology evidence="6">Multi-pass membrane protein</topology>
    </subcellularLocation>
</comment>
<evidence type="ECO:0000313" key="8">
    <source>
        <dbReference type="EMBL" id="RZO22888.1"/>
    </source>
</evidence>
<comment type="similarity">
    <text evidence="5">Belongs to the complex I subunit 2 family.</text>
</comment>
<feature type="transmembrane region" description="Helical" evidence="5">
    <location>
        <begin position="69"/>
        <end position="89"/>
    </location>
</feature>
<dbReference type="PANTHER" id="PTHR22773">
    <property type="entry name" value="NADH DEHYDROGENASE"/>
    <property type="match status" value="1"/>
</dbReference>
<keyword evidence="5" id="KW-0520">NAD</keyword>
<dbReference type="NCBIfam" id="TIGR01770">
    <property type="entry name" value="NDH_I_N"/>
    <property type="match status" value="1"/>
</dbReference>
<evidence type="ECO:0000259" key="7">
    <source>
        <dbReference type="Pfam" id="PF00361"/>
    </source>
</evidence>
<dbReference type="GO" id="GO:0008137">
    <property type="term" value="F:NADH dehydrogenase (ubiquinone) activity"/>
    <property type="evidence" value="ECO:0007669"/>
    <property type="project" value="InterPro"/>
</dbReference>
<reference evidence="8 9" key="1">
    <citation type="submission" date="2019-02" db="EMBL/GenBank/DDBJ databases">
        <title>Prokaryotic population dynamics and viral predation in marine succession experiment using metagenomics: the confinement effect.</title>
        <authorList>
            <person name="Haro-Moreno J.M."/>
            <person name="Rodriguez-Valera F."/>
            <person name="Lopez-Perez M."/>
        </authorList>
    </citation>
    <scope>NUCLEOTIDE SEQUENCE [LARGE SCALE GENOMIC DNA]</scope>
    <source>
        <strain evidence="8">MED-G170</strain>
    </source>
</reference>
<keyword evidence="5" id="KW-0813">Transport</keyword>
<dbReference type="GO" id="GO:0012505">
    <property type="term" value="C:endomembrane system"/>
    <property type="evidence" value="ECO:0007669"/>
    <property type="project" value="UniProtKB-SubCell"/>
</dbReference>
<dbReference type="AlphaFoldDB" id="A0A520MNU3"/>
<organism evidence="8 9">
    <name type="scientific">SAR92 clade bacterium</name>
    <dbReference type="NCBI Taxonomy" id="2315479"/>
    <lineage>
        <taxon>Bacteria</taxon>
        <taxon>Pseudomonadati</taxon>
        <taxon>Pseudomonadota</taxon>
        <taxon>Gammaproteobacteria</taxon>
        <taxon>Cellvibrionales</taxon>
        <taxon>Porticoccaceae</taxon>
        <taxon>SAR92 clade</taxon>
    </lineage>
</organism>
<feature type="transmembrane region" description="Helical" evidence="5">
    <location>
        <begin position="295"/>
        <end position="314"/>
    </location>
</feature>
<evidence type="ECO:0000313" key="9">
    <source>
        <dbReference type="Proteomes" id="UP000315889"/>
    </source>
</evidence>
<gene>
    <name evidence="5" type="primary">nuoN</name>
    <name evidence="8" type="ORF">EVB03_00555</name>
</gene>
<name>A0A520MNU3_9GAMM</name>
<dbReference type="GO" id="GO:0005886">
    <property type="term" value="C:plasma membrane"/>
    <property type="evidence" value="ECO:0007669"/>
    <property type="project" value="UniProtKB-SubCell"/>
</dbReference>
<keyword evidence="3 5" id="KW-1133">Transmembrane helix</keyword>
<evidence type="ECO:0000256" key="3">
    <source>
        <dbReference type="ARBA" id="ARBA00022989"/>
    </source>
</evidence>
<dbReference type="GO" id="GO:0042773">
    <property type="term" value="P:ATP synthesis coupled electron transport"/>
    <property type="evidence" value="ECO:0007669"/>
    <property type="project" value="InterPro"/>
</dbReference>
<feature type="transmembrane region" description="Helical" evidence="5">
    <location>
        <begin position="269"/>
        <end position="286"/>
    </location>
</feature>
<dbReference type="GO" id="GO:0050136">
    <property type="term" value="F:NADH dehydrogenase (quinone) (non-electrogenic) activity"/>
    <property type="evidence" value="ECO:0007669"/>
    <property type="project" value="UniProtKB-UniRule"/>
</dbReference>
<dbReference type="EMBL" id="SHBP01000001">
    <property type="protein sequence ID" value="RZO22888.1"/>
    <property type="molecule type" value="Genomic_DNA"/>
</dbReference>
<dbReference type="Proteomes" id="UP000315889">
    <property type="component" value="Unassembled WGS sequence"/>
</dbReference>
<feature type="domain" description="NADH:quinone oxidoreductase/Mrp antiporter transmembrane" evidence="7">
    <location>
        <begin position="119"/>
        <end position="416"/>
    </location>
</feature>
<keyword evidence="5" id="KW-1278">Translocase</keyword>
<dbReference type="InterPro" id="IPR010096">
    <property type="entry name" value="NADH-Q_OxRdtase_suN/2"/>
</dbReference>
<dbReference type="InterPro" id="IPR001750">
    <property type="entry name" value="ND/Mrp_TM"/>
</dbReference>
<evidence type="ECO:0000256" key="2">
    <source>
        <dbReference type="ARBA" id="ARBA00022692"/>
    </source>
</evidence>
<comment type="function">
    <text evidence="5">NDH-1 shuttles electrons from NADH, via FMN and iron-sulfur (Fe-S) centers, to quinones in the respiratory chain. The immediate electron acceptor for the enzyme in this species is believed to be ubiquinone. Couples the redox reaction to proton translocation (for every two electrons transferred, four hydrogen ions are translocated across the cytoplasmic membrane), and thus conserves the redox energy in a proton gradient.</text>
</comment>
<comment type="catalytic activity">
    <reaction evidence="5">
        <text>a quinone + NADH + 5 H(+)(in) = a quinol + NAD(+) + 4 H(+)(out)</text>
        <dbReference type="Rhea" id="RHEA:57888"/>
        <dbReference type="ChEBI" id="CHEBI:15378"/>
        <dbReference type="ChEBI" id="CHEBI:24646"/>
        <dbReference type="ChEBI" id="CHEBI:57540"/>
        <dbReference type="ChEBI" id="CHEBI:57945"/>
        <dbReference type="ChEBI" id="CHEBI:132124"/>
    </reaction>
</comment>